<proteinExistence type="predicted"/>
<dbReference type="AlphaFoldDB" id="A0A1P8WF09"/>
<feature type="repeat" description="TPR" evidence="3">
    <location>
        <begin position="196"/>
        <end position="229"/>
    </location>
</feature>
<dbReference type="SMART" id="SM00028">
    <property type="entry name" value="TPR"/>
    <property type="match status" value="10"/>
</dbReference>
<dbReference type="KEGG" id="fmr:Fuma_02232"/>
<accession>A0A1P8WF09</accession>
<dbReference type="PROSITE" id="PS50293">
    <property type="entry name" value="TPR_REGION"/>
    <property type="match status" value="1"/>
</dbReference>
<feature type="repeat" description="TPR" evidence="3">
    <location>
        <begin position="128"/>
        <end position="161"/>
    </location>
</feature>
<evidence type="ECO:0000256" key="1">
    <source>
        <dbReference type="ARBA" id="ARBA00022737"/>
    </source>
</evidence>
<dbReference type="InterPro" id="IPR019734">
    <property type="entry name" value="TPR_rpt"/>
</dbReference>
<reference evidence="5 6" key="1">
    <citation type="journal article" date="2016" name="Front. Microbiol.">
        <title>Fuerstia marisgermanicae gen. nov., sp. nov., an Unusual Member of the Phylum Planctomycetes from the German Wadden Sea.</title>
        <authorList>
            <person name="Kohn T."/>
            <person name="Heuer A."/>
            <person name="Jogler M."/>
            <person name="Vollmers J."/>
            <person name="Boedeker C."/>
            <person name="Bunk B."/>
            <person name="Rast P."/>
            <person name="Borchert D."/>
            <person name="Glockner I."/>
            <person name="Freese H.M."/>
            <person name="Klenk H.P."/>
            <person name="Overmann J."/>
            <person name="Kaster A.K."/>
            <person name="Rohde M."/>
            <person name="Wiegand S."/>
            <person name="Jogler C."/>
        </authorList>
    </citation>
    <scope>NUCLEOTIDE SEQUENCE [LARGE SCALE GENOMIC DNA]</scope>
    <source>
        <strain evidence="5 6">NH11</strain>
    </source>
</reference>
<sequence length="463" mass="49996">MRWIVLSIGLFFVTGCGSGSPETPADTAGVPLSIKSPVEAENVGGNKPATLPEAMANPAVEQLVAKAKAGIVGGKAPIAVEALSQAIGIDPKDPTLFRMRADVYALIGEFANARADFSLAIQADPNNAELHNVRGYFLMTRGATNDALNDFNKALELNPSLAAAWNNRGLIHLSANNYDAAEADFVKATELDRKYVDAVNNLGFVRMKAGKLDQSLSDLQQAVKLNPKYTTAWNNLGLVNMQKENYDAAVEAFSKAIELAPLDVRWRNHRRAAYLKLERFEEATADGNRVAWLTGLAQLTNHAAQKSNDANAWIQRARHLTSGSEFGAAVQDYSRALSLDPANLAALNGRAYAWFQTGELQKAIADCDQSLVVEPSANAFSVRGDAWLALKNFDQAVKDFEAANRFDEVVAEAYKGRAEQRKAAGQTQLAQEDLKKAQQILSGVAGQSDSHETAAKPVPFPAQ</sequence>
<dbReference type="InterPro" id="IPR050498">
    <property type="entry name" value="Ycf3"/>
</dbReference>
<gene>
    <name evidence="5" type="ORF">Fuma_02232</name>
</gene>
<dbReference type="PROSITE" id="PS51257">
    <property type="entry name" value="PROKAR_LIPOPROTEIN"/>
    <property type="match status" value="1"/>
</dbReference>
<dbReference type="OrthoDB" id="9813357at2"/>
<dbReference type="RefSeq" id="WP_077024221.1">
    <property type="nucleotide sequence ID" value="NZ_CP017641.1"/>
</dbReference>
<dbReference type="EMBL" id="CP017641">
    <property type="protein sequence ID" value="APZ92621.1"/>
    <property type="molecule type" value="Genomic_DNA"/>
</dbReference>
<dbReference type="InterPro" id="IPR011990">
    <property type="entry name" value="TPR-like_helical_dom_sf"/>
</dbReference>
<keyword evidence="2 3" id="KW-0802">TPR repeat</keyword>
<feature type="region of interest" description="Disordered" evidence="4">
    <location>
        <begin position="440"/>
        <end position="463"/>
    </location>
</feature>
<evidence type="ECO:0000256" key="2">
    <source>
        <dbReference type="ARBA" id="ARBA00022803"/>
    </source>
</evidence>
<protein>
    <submittedName>
        <fullName evidence="5">Lipoprotein</fullName>
    </submittedName>
</protein>
<name>A0A1P8WF09_9PLAN</name>
<keyword evidence="5" id="KW-0449">Lipoprotein</keyword>
<feature type="repeat" description="TPR" evidence="3">
    <location>
        <begin position="162"/>
        <end position="195"/>
    </location>
</feature>
<dbReference type="Pfam" id="PF13432">
    <property type="entry name" value="TPR_16"/>
    <property type="match status" value="3"/>
</dbReference>
<dbReference type="Proteomes" id="UP000187735">
    <property type="component" value="Chromosome"/>
</dbReference>
<dbReference type="PANTHER" id="PTHR44858:SF1">
    <property type="entry name" value="UDP-N-ACETYLGLUCOSAMINE--PEPTIDE N-ACETYLGLUCOSAMINYLTRANSFERASE SPINDLY-RELATED"/>
    <property type="match status" value="1"/>
</dbReference>
<feature type="repeat" description="TPR" evidence="3">
    <location>
        <begin position="230"/>
        <end position="263"/>
    </location>
</feature>
<evidence type="ECO:0000256" key="4">
    <source>
        <dbReference type="SAM" id="MobiDB-lite"/>
    </source>
</evidence>
<dbReference type="Gene3D" id="1.25.40.10">
    <property type="entry name" value="Tetratricopeptide repeat domain"/>
    <property type="match status" value="4"/>
</dbReference>
<evidence type="ECO:0000313" key="5">
    <source>
        <dbReference type="EMBL" id="APZ92621.1"/>
    </source>
</evidence>
<evidence type="ECO:0000256" key="3">
    <source>
        <dbReference type="PROSITE-ProRule" id="PRU00339"/>
    </source>
</evidence>
<evidence type="ECO:0000313" key="6">
    <source>
        <dbReference type="Proteomes" id="UP000187735"/>
    </source>
</evidence>
<feature type="repeat" description="TPR" evidence="3">
    <location>
        <begin position="310"/>
        <end position="343"/>
    </location>
</feature>
<keyword evidence="1" id="KW-0677">Repeat</keyword>
<dbReference type="PANTHER" id="PTHR44858">
    <property type="entry name" value="TETRATRICOPEPTIDE REPEAT PROTEIN 6"/>
    <property type="match status" value="1"/>
</dbReference>
<dbReference type="Pfam" id="PF00515">
    <property type="entry name" value="TPR_1"/>
    <property type="match status" value="1"/>
</dbReference>
<feature type="repeat" description="TPR" evidence="3">
    <location>
        <begin position="94"/>
        <end position="127"/>
    </location>
</feature>
<keyword evidence="6" id="KW-1185">Reference proteome</keyword>
<dbReference type="PROSITE" id="PS50005">
    <property type="entry name" value="TPR"/>
    <property type="match status" value="6"/>
</dbReference>
<dbReference type="STRING" id="1891926.Fuma_02232"/>
<dbReference type="SUPFAM" id="SSF48452">
    <property type="entry name" value="TPR-like"/>
    <property type="match status" value="2"/>
</dbReference>
<organism evidence="5 6">
    <name type="scientific">Fuerstiella marisgermanici</name>
    <dbReference type="NCBI Taxonomy" id="1891926"/>
    <lineage>
        <taxon>Bacteria</taxon>
        <taxon>Pseudomonadati</taxon>
        <taxon>Planctomycetota</taxon>
        <taxon>Planctomycetia</taxon>
        <taxon>Planctomycetales</taxon>
        <taxon>Planctomycetaceae</taxon>
        <taxon>Fuerstiella</taxon>
    </lineage>
</organism>